<dbReference type="InterPro" id="IPR036178">
    <property type="entry name" value="Formintransfe-cycloase-like_sf"/>
</dbReference>
<comment type="caution">
    <text evidence="2">The sequence shown here is derived from an EMBL/GenBank/DDBJ whole genome shotgun (WGS) entry which is preliminary data.</text>
</comment>
<evidence type="ECO:0000259" key="1">
    <source>
        <dbReference type="Pfam" id="PF04961"/>
    </source>
</evidence>
<name>X0XV77_9ZZZZ</name>
<sequence length="153" mass="16151">MKVWTDADLQAFLKVIDPEDNATGGGTASAVAGAMAAGLVGMVARVSKGKPDLESDEFYDTIDTAAQDLARALMQGGREDSEAFGAVMRSFTLPKGTEDEKAARSAAIRTAMVGATRVPLENAQRCVRVLELADRVSKMFNQNAASDLAVARL</sequence>
<evidence type="ECO:0000313" key="2">
    <source>
        <dbReference type="EMBL" id="GAG47224.1"/>
    </source>
</evidence>
<gene>
    <name evidence="2" type="ORF">S01H1_76864</name>
</gene>
<dbReference type="AlphaFoldDB" id="X0XV77"/>
<feature type="non-terminal residue" evidence="2">
    <location>
        <position position="153"/>
    </location>
</feature>
<dbReference type="SUPFAM" id="SSF101262">
    <property type="entry name" value="Methenyltetrahydrofolate cyclohydrolase-like"/>
    <property type="match status" value="1"/>
</dbReference>
<dbReference type="Gene3D" id="1.20.120.680">
    <property type="entry name" value="Formiminotetrahydrofolate cyclodeaminase monomer, up-and-down helical bundle"/>
    <property type="match status" value="1"/>
</dbReference>
<organism evidence="2">
    <name type="scientific">marine sediment metagenome</name>
    <dbReference type="NCBI Taxonomy" id="412755"/>
    <lineage>
        <taxon>unclassified sequences</taxon>
        <taxon>metagenomes</taxon>
        <taxon>ecological metagenomes</taxon>
    </lineage>
</organism>
<dbReference type="EMBL" id="BARS01051628">
    <property type="protein sequence ID" value="GAG47224.1"/>
    <property type="molecule type" value="Genomic_DNA"/>
</dbReference>
<dbReference type="Pfam" id="PF04961">
    <property type="entry name" value="FTCD_C"/>
    <property type="match status" value="1"/>
</dbReference>
<reference evidence="2" key="1">
    <citation type="journal article" date="2014" name="Front. Microbiol.">
        <title>High frequency of phylogenetically diverse reductive dehalogenase-homologous genes in deep subseafloor sedimentary metagenomes.</title>
        <authorList>
            <person name="Kawai M."/>
            <person name="Futagami T."/>
            <person name="Toyoda A."/>
            <person name="Takaki Y."/>
            <person name="Nishi S."/>
            <person name="Hori S."/>
            <person name="Arai W."/>
            <person name="Tsubouchi T."/>
            <person name="Morono Y."/>
            <person name="Uchiyama I."/>
            <person name="Ito T."/>
            <person name="Fujiyama A."/>
            <person name="Inagaki F."/>
            <person name="Takami H."/>
        </authorList>
    </citation>
    <scope>NUCLEOTIDE SEQUENCE</scope>
    <source>
        <strain evidence="2">Expedition CK06-06</strain>
    </source>
</reference>
<protein>
    <recommendedName>
        <fullName evidence="1">Cyclodeaminase/cyclohydrolase domain-containing protein</fullName>
    </recommendedName>
</protein>
<accession>X0XV77</accession>
<feature type="domain" description="Cyclodeaminase/cyclohydrolase" evidence="1">
    <location>
        <begin position="9"/>
        <end position="151"/>
    </location>
</feature>
<dbReference type="InterPro" id="IPR007044">
    <property type="entry name" value="Cyclodeamin/CycHdrlase"/>
</dbReference>
<proteinExistence type="predicted"/>
<dbReference type="GO" id="GO:0003824">
    <property type="term" value="F:catalytic activity"/>
    <property type="evidence" value="ECO:0007669"/>
    <property type="project" value="InterPro"/>
</dbReference>